<dbReference type="PANTHER" id="PTHR16100:SF5">
    <property type="entry name" value="TRANSMEMBRANE PROTEIN 100"/>
    <property type="match status" value="1"/>
</dbReference>
<dbReference type="Pfam" id="PF16311">
    <property type="entry name" value="TMEM100"/>
    <property type="match status" value="1"/>
</dbReference>
<sequence length="136" mass="14878">MFKRFLLFVWEPLQDTKLITSYPAELGTFRFNDTMSNDRTVDTGADLSLAIGGAEASCSRCCLPFTLFLLIIGVSVTVVAYSFNSHGSTISILGLLLLSAGLLLLALTAVCRQCRRKTDSTNRESQTDLVESCKKS</sequence>
<name>A0A553QWI2_9TELE</name>
<evidence type="ECO:0000256" key="4">
    <source>
        <dbReference type="ARBA" id="ARBA00023136"/>
    </source>
</evidence>
<feature type="transmembrane region" description="Helical" evidence="5">
    <location>
        <begin position="89"/>
        <end position="110"/>
    </location>
</feature>
<accession>A0A553QWI2</accession>
<keyword evidence="3 5" id="KW-1133">Transmembrane helix</keyword>
<protein>
    <recommendedName>
        <fullName evidence="8">Transmembrane protein 100</fullName>
    </recommendedName>
</protein>
<proteinExistence type="predicted"/>
<feature type="transmembrane region" description="Helical" evidence="5">
    <location>
        <begin position="61"/>
        <end position="83"/>
    </location>
</feature>
<dbReference type="GO" id="GO:0071773">
    <property type="term" value="P:cellular response to BMP stimulus"/>
    <property type="evidence" value="ECO:0007669"/>
    <property type="project" value="TreeGrafter"/>
</dbReference>
<comment type="subcellular location">
    <subcellularLocation>
        <location evidence="1">Membrane</location>
        <topology evidence="1">Multi-pass membrane protein</topology>
    </subcellularLocation>
</comment>
<evidence type="ECO:0000313" key="6">
    <source>
        <dbReference type="EMBL" id="TRY94325.1"/>
    </source>
</evidence>
<reference evidence="6 7" key="1">
    <citation type="journal article" date="2019" name="Sci. Data">
        <title>Hybrid genome assembly and annotation of Danionella translucida.</title>
        <authorList>
            <person name="Kadobianskyi M."/>
            <person name="Schulze L."/>
            <person name="Schuelke M."/>
            <person name="Judkewitz B."/>
        </authorList>
    </citation>
    <scope>NUCLEOTIDE SEQUENCE [LARGE SCALE GENOMIC DNA]</scope>
    <source>
        <strain evidence="6 7">Bolton</strain>
    </source>
</reference>
<evidence type="ECO:0000256" key="3">
    <source>
        <dbReference type="ARBA" id="ARBA00022989"/>
    </source>
</evidence>
<evidence type="ECO:0000256" key="1">
    <source>
        <dbReference type="ARBA" id="ARBA00004141"/>
    </source>
</evidence>
<keyword evidence="4 5" id="KW-0472">Membrane</keyword>
<dbReference type="OrthoDB" id="9893370at2759"/>
<keyword evidence="7" id="KW-1185">Reference proteome</keyword>
<organism evidence="6 7">
    <name type="scientific">Danionella cerebrum</name>
    <dbReference type="NCBI Taxonomy" id="2873325"/>
    <lineage>
        <taxon>Eukaryota</taxon>
        <taxon>Metazoa</taxon>
        <taxon>Chordata</taxon>
        <taxon>Craniata</taxon>
        <taxon>Vertebrata</taxon>
        <taxon>Euteleostomi</taxon>
        <taxon>Actinopterygii</taxon>
        <taxon>Neopterygii</taxon>
        <taxon>Teleostei</taxon>
        <taxon>Ostariophysi</taxon>
        <taxon>Cypriniformes</taxon>
        <taxon>Danionidae</taxon>
        <taxon>Danioninae</taxon>
        <taxon>Danionella</taxon>
    </lineage>
</organism>
<evidence type="ECO:0000256" key="5">
    <source>
        <dbReference type="SAM" id="Phobius"/>
    </source>
</evidence>
<keyword evidence="2 5" id="KW-0812">Transmembrane</keyword>
<gene>
    <name evidence="6" type="ORF">DNTS_027977</name>
</gene>
<dbReference type="GO" id="GO:0005886">
    <property type="term" value="C:plasma membrane"/>
    <property type="evidence" value="ECO:0007669"/>
    <property type="project" value="TreeGrafter"/>
</dbReference>
<evidence type="ECO:0008006" key="8">
    <source>
        <dbReference type="Google" id="ProtNLM"/>
    </source>
</evidence>
<dbReference type="Proteomes" id="UP000316079">
    <property type="component" value="Unassembled WGS sequence"/>
</dbReference>
<dbReference type="InterPro" id="IPR032536">
    <property type="entry name" value="TMEM100"/>
</dbReference>
<dbReference type="STRING" id="623744.A0A553QWI2"/>
<dbReference type="EMBL" id="SRMA01025460">
    <property type="protein sequence ID" value="TRY94325.1"/>
    <property type="molecule type" value="Genomic_DNA"/>
</dbReference>
<dbReference type="PANTHER" id="PTHR16100">
    <property type="entry name" value="PHOSPHOINOSITIDE-INTERACTING PROTEIN FAMILY MEMBER"/>
    <property type="match status" value="1"/>
</dbReference>
<dbReference type="AlphaFoldDB" id="A0A553QWI2"/>
<evidence type="ECO:0000256" key="2">
    <source>
        <dbReference type="ARBA" id="ARBA00022692"/>
    </source>
</evidence>
<evidence type="ECO:0000313" key="7">
    <source>
        <dbReference type="Proteomes" id="UP000316079"/>
    </source>
</evidence>
<comment type="caution">
    <text evidence="6">The sequence shown here is derived from an EMBL/GenBank/DDBJ whole genome shotgun (WGS) entry which is preliminary data.</text>
</comment>